<dbReference type="InterPro" id="IPR009056">
    <property type="entry name" value="Cyt_c-like_dom"/>
</dbReference>
<proteinExistence type="predicted"/>
<keyword evidence="2" id="KW-0479">Metal-binding</keyword>
<dbReference type="PROSITE" id="PS51007">
    <property type="entry name" value="CYTC"/>
    <property type="match status" value="1"/>
</dbReference>
<dbReference type="InterPro" id="IPR036909">
    <property type="entry name" value="Cyt_c-like_dom_sf"/>
</dbReference>
<sequence length="108" mass="11984">MVRRIAGILVSLSLLVMGQALAQDVERGREVFQYWCAPCHDDGEARPGTVALQILYSGEKPALLEERTDLLPEYTKTIVRTGISIMPFYRKTEISDADLDALAAYLAP</sequence>
<accession>A0A381W3I3</accession>
<gene>
    <name evidence="5" type="ORF">METZ01_LOCUS99898</name>
</gene>
<protein>
    <recommendedName>
        <fullName evidence="4">Cytochrome c domain-containing protein</fullName>
    </recommendedName>
</protein>
<reference evidence="5" key="1">
    <citation type="submission" date="2018-05" db="EMBL/GenBank/DDBJ databases">
        <authorList>
            <person name="Lanie J.A."/>
            <person name="Ng W.-L."/>
            <person name="Kazmierczak K.M."/>
            <person name="Andrzejewski T.M."/>
            <person name="Davidsen T.M."/>
            <person name="Wayne K.J."/>
            <person name="Tettelin H."/>
            <person name="Glass J.I."/>
            <person name="Rusch D."/>
            <person name="Podicherti R."/>
            <person name="Tsui H.-C.T."/>
            <person name="Winkler M.E."/>
        </authorList>
    </citation>
    <scope>NUCLEOTIDE SEQUENCE</scope>
</reference>
<dbReference type="Gene3D" id="1.10.760.10">
    <property type="entry name" value="Cytochrome c-like domain"/>
    <property type="match status" value="1"/>
</dbReference>
<evidence type="ECO:0000256" key="2">
    <source>
        <dbReference type="ARBA" id="ARBA00022723"/>
    </source>
</evidence>
<evidence type="ECO:0000259" key="4">
    <source>
        <dbReference type="PROSITE" id="PS51007"/>
    </source>
</evidence>
<dbReference type="SUPFAM" id="SSF46626">
    <property type="entry name" value="Cytochrome c"/>
    <property type="match status" value="1"/>
</dbReference>
<dbReference type="GO" id="GO:0009055">
    <property type="term" value="F:electron transfer activity"/>
    <property type="evidence" value="ECO:0007669"/>
    <property type="project" value="InterPro"/>
</dbReference>
<keyword evidence="3" id="KW-0408">Iron</keyword>
<evidence type="ECO:0000256" key="3">
    <source>
        <dbReference type="ARBA" id="ARBA00023004"/>
    </source>
</evidence>
<dbReference type="GO" id="GO:0046872">
    <property type="term" value="F:metal ion binding"/>
    <property type="evidence" value="ECO:0007669"/>
    <property type="project" value="UniProtKB-KW"/>
</dbReference>
<keyword evidence="1" id="KW-0349">Heme</keyword>
<dbReference type="GO" id="GO:0020037">
    <property type="term" value="F:heme binding"/>
    <property type="evidence" value="ECO:0007669"/>
    <property type="project" value="InterPro"/>
</dbReference>
<dbReference type="AlphaFoldDB" id="A0A381W3I3"/>
<evidence type="ECO:0000256" key="1">
    <source>
        <dbReference type="ARBA" id="ARBA00022617"/>
    </source>
</evidence>
<dbReference type="Pfam" id="PF13442">
    <property type="entry name" value="Cytochrome_CBB3"/>
    <property type="match status" value="1"/>
</dbReference>
<feature type="domain" description="Cytochrome c" evidence="4">
    <location>
        <begin position="23"/>
        <end position="108"/>
    </location>
</feature>
<dbReference type="EMBL" id="UINC01010587">
    <property type="protein sequence ID" value="SVA47044.1"/>
    <property type="molecule type" value="Genomic_DNA"/>
</dbReference>
<name>A0A381W3I3_9ZZZZ</name>
<evidence type="ECO:0000313" key="5">
    <source>
        <dbReference type="EMBL" id="SVA47044.1"/>
    </source>
</evidence>
<organism evidence="5">
    <name type="scientific">marine metagenome</name>
    <dbReference type="NCBI Taxonomy" id="408172"/>
    <lineage>
        <taxon>unclassified sequences</taxon>
        <taxon>metagenomes</taxon>
        <taxon>ecological metagenomes</taxon>
    </lineage>
</organism>